<feature type="region of interest" description="Disordered" evidence="7">
    <location>
        <begin position="1022"/>
        <end position="1119"/>
    </location>
</feature>
<feature type="compositionally biased region" description="Basic and acidic residues" evidence="7">
    <location>
        <begin position="1360"/>
        <end position="1379"/>
    </location>
</feature>
<dbReference type="InterPro" id="IPR045110">
    <property type="entry name" value="XMAP215"/>
</dbReference>
<dbReference type="Gene3D" id="1.25.10.10">
    <property type="entry name" value="Leucine-rich Repeat Variant"/>
    <property type="match status" value="4"/>
</dbReference>
<reference evidence="9 10" key="1">
    <citation type="submission" date="2020-08" db="EMBL/GenBank/DDBJ databases">
        <authorList>
            <person name="Newling K."/>
            <person name="Davey J."/>
            <person name="Forrester S."/>
        </authorList>
    </citation>
    <scope>NUCLEOTIDE SEQUENCE [LARGE SCALE GENOMIC DNA]</scope>
    <source>
        <strain evidence="10">Crithidia deanei Carvalho (ATCC PRA-265)</strain>
    </source>
</reference>
<dbReference type="InterPro" id="IPR016024">
    <property type="entry name" value="ARM-type_fold"/>
</dbReference>
<evidence type="ECO:0000313" key="10">
    <source>
        <dbReference type="Proteomes" id="UP000515908"/>
    </source>
</evidence>
<dbReference type="Pfam" id="PF21041">
    <property type="entry name" value="XMAP215_CLASP_TOG"/>
    <property type="match status" value="1"/>
</dbReference>
<accession>A0A7G2CE69</accession>
<feature type="region of interest" description="Disordered" evidence="7">
    <location>
        <begin position="728"/>
        <end position="787"/>
    </location>
</feature>
<comment type="similarity">
    <text evidence="5">Belongs to the TOG/XMAP215 family.</text>
</comment>
<feature type="repeat" description="HEAT" evidence="6">
    <location>
        <begin position="959"/>
        <end position="996"/>
    </location>
</feature>
<sequence length="1505" mass="166580">MLEKGLTGRPKAVELTQRFALIAVESGKPKEVIEPLISCFTNKAPKCRSGAVQVCSMLISDFGTQHFPIKEILKAMHPMFSDVNPQVRKEAQNLCCQCYKYIGGGIKGYLTDLRDVQLAELEKQFETITVGEAPPKQINGFEEVTAQSRKASAVPLTGLSGGGGNNDVDDEAFELLDETPVVPKLPKNFFKTVLDKSLPWQERCNVVNERAIPLLGAPRFRQSDDYHELASMMRQYLIDPQAPLMLLGFKMIQECARGLRGRFAPHAKAYIAPLFDRMKDKKTSVLEHIKTTLEKLIQYHCITFDQCVDEVDQVMGSKSPNQRLFAIRFCDYMLDVLEPSQYGKLGRHMGLLKRMVNDERAENRDAGYALLSKLVNVFGPDSYASVISSMDEKQRVKMQAVLSQSGSALPTPKENATPSLSPAKKIVCEEGADGAPRRRTSSAQVRPPRTRTQSALDSARGSRSARGSMAHPPIKGGEDGISLLSTLPSKVEAGNTMLGLLNGDDTILTLLKSKEWNQRMDGVAKVQKETDTWTPAQCNTNFPYLLVYLKDHPGLREENTFQVFQAVLTLLQSVMTRCADVPLAGCYALVADCTHKLTEPKNKQPCRDVIMEVAGRTSPRFVVRHLGKEAMLVKTPKLLLETNEIISELLTQSASAPEESKIETRPLLAYLKVCLEQNAVPLRVSSVQLLLQLREQVGASVTDTFAASLPLPARSHYDVELQKLGEARVADQLPPQRPKRASSLNVRSATPTFQKRPRQDSTFERKNSTNNIRSASPRGSLANSIATSSGDVPMSLKRILKQIAAEGDWRDRLEAVHEINDYIDSVGGTLPPSSVGPILKALGGRLAESNKNFIVDVLKQISHVAQAGGAEESAPHMRNLLPSVYPYLGDQKLNLRDEAREVVFMGVEIVGIENLLTQLKGPLSSESNVCRQNVLEAMCFGFEQLPVDANVNRNALRLLVPGVIKALMDRLQEVRLAAERVVGFFLPILGDEAFYTVAHTLKPADQQTVIPVLDRLVQATSNLPTGRPIDNEDSEHNTPARKTPRRSMTPRSPQPGGSAPSTPRRASASPVVEGRKSQSEARTPPRQESNPRGHKEVISPGPTTPPQEVPIENEEEEEYSMQEILAGLRSAPTPVALDMCEDFEKHFERDRSCGTGDLMQILVERLFEHTRHLEAELALSLIHCLQIMFMDSSCVKKCRSNLIYRLIGTLFDCLLSEQFSSNESVIKSLNKMILKFILGASTNEVFHGLVSRLTSYSTTYIQTTRKSDFKYIQVTVKCILQLSLKNVSDENIVLCCHDFLLQHPPSAFKNVDDLALRTIKTVLQNSTAQRGATLLDSSLKLVGGPFLVTHFIRASLGEAKEKDPNKTAHEALAEEDSVHHQRASLSPPTRVVVKSSHADPAASHPASQMGSPGKVGTTVHSQPAKTSLTTIFAKCRHQETTAAGFEELYAYIKGHALPDYEENFDTQLSRCSDAFQEHIRRKLLQKYAEDKQKPKDFKLPAALIK</sequence>
<dbReference type="Proteomes" id="UP000515908">
    <property type="component" value="Chromosome 10"/>
</dbReference>
<dbReference type="InterPro" id="IPR011989">
    <property type="entry name" value="ARM-like"/>
</dbReference>
<dbReference type="GO" id="GO:0030951">
    <property type="term" value="P:establishment or maintenance of microtubule cytoskeleton polarity"/>
    <property type="evidence" value="ECO:0007669"/>
    <property type="project" value="InterPro"/>
</dbReference>
<evidence type="ECO:0000313" key="9">
    <source>
        <dbReference type="EMBL" id="CAD2218126.1"/>
    </source>
</evidence>
<protein>
    <recommendedName>
        <fullName evidence="8">TOG domain-containing protein</fullName>
    </recommendedName>
</protein>
<feature type="domain" description="TOG" evidence="8">
    <location>
        <begin position="174"/>
        <end position="411"/>
    </location>
</feature>
<dbReference type="PROSITE" id="PS50077">
    <property type="entry name" value="HEAT_REPEAT"/>
    <property type="match status" value="1"/>
</dbReference>
<keyword evidence="10" id="KW-1185">Reference proteome</keyword>
<dbReference type="SMART" id="SM01349">
    <property type="entry name" value="TOG"/>
    <property type="match status" value="2"/>
</dbReference>
<gene>
    <name evidence="9" type="ORF">ADEAN_000561200</name>
</gene>
<evidence type="ECO:0000259" key="8">
    <source>
        <dbReference type="SMART" id="SM01349"/>
    </source>
</evidence>
<feature type="compositionally biased region" description="Low complexity" evidence="7">
    <location>
        <begin position="1058"/>
        <end position="1070"/>
    </location>
</feature>
<feature type="compositionally biased region" description="Basic and acidic residues" evidence="7">
    <location>
        <begin position="1073"/>
        <end position="1097"/>
    </location>
</feature>
<dbReference type="InterPro" id="IPR034085">
    <property type="entry name" value="TOG"/>
</dbReference>
<evidence type="ECO:0000256" key="5">
    <source>
        <dbReference type="ARBA" id="ARBA00025722"/>
    </source>
</evidence>
<feature type="compositionally biased region" description="Low complexity" evidence="7">
    <location>
        <begin position="1398"/>
        <end position="1407"/>
    </location>
</feature>
<dbReference type="GO" id="GO:0061863">
    <property type="term" value="F:microtubule plus end polymerase"/>
    <property type="evidence" value="ECO:0007669"/>
    <property type="project" value="InterPro"/>
</dbReference>
<evidence type="ECO:0000256" key="3">
    <source>
        <dbReference type="ARBA" id="ARBA00022737"/>
    </source>
</evidence>
<feature type="compositionally biased region" description="Polar residues" evidence="7">
    <location>
        <begin position="742"/>
        <end position="753"/>
    </location>
</feature>
<dbReference type="GO" id="GO:0007051">
    <property type="term" value="P:spindle organization"/>
    <property type="evidence" value="ECO:0007669"/>
    <property type="project" value="InterPro"/>
</dbReference>
<evidence type="ECO:0000256" key="1">
    <source>
        <dbReference type="ARBA" id="ARBA00004245"/>
    </source>
</evidence>
<feature type="region of interest" description="Disordered" evidence="7">
    <location>
        <begin position="1360"/>
        <end position="1422"/>
    </location>
</feature>
<name>A0A7G2CE69_9TRYP</name>
<dbReference type="InterPro" id="IPR048491">
    <property type="entry name" value="XMAP215_CLASP_TOG"/>
</dbReference>
<dbReference type="SUPFAM" id="SSF48371">
    <property type="entry name" value="ARM repeat"/>
    <property type="match status" value="2"/>
</dbReference>
<keyword evidence="3" id="KW-0677">Repeat</keyword>
<evidence type="ECO:0000256" key="7">
    <source>
        <dbReference type="SAM" id="MobiDB-lite"/>
    </source>
</evidence>
<keyword evidence="4" id="KW-0206">Cytoskeleton</keyword>
<dbReference type="PANTHER" id="PTHR12609">
    <property type="entry name" value="MICROTUBULE ASSOCIATED PROTEIN XMAP215"/>
    <property type="match status" value="1"/>
</dbReference>
<organism evidence="9 10">
    <name type="scientific">Angomonas deanei</name>
    <dbReference type="NCBI Taxonomy" id="59799"/>
    <lineage>
        <taxon>Eukaryota</taxon>
        <taxon>Discoba</taxon>
        <taxon>Euglenozoa</taxon>
        <taxon>Kinetoplastea</taxon>
        <taxon>Metakinetoplastina</taxon>
        <taxon>Trypanosomatida</taxon>
        <taxon>Trypanosomatidae</taxon>
        <taxon>Strigomonadinae</taxon>
        <taxon>Angomonas</taxon>
    </lineage>
</organism>
<keyword evidence="2" id="KW-0963">Cytoplasm</keyword>
<dbReference type="EMBL" id="LR877154">
    <property type="protein sequence ID" value="CAD2218126.1"/>
    <property type="molecule type" value="Genomic_DNA"/>
</dbReference>
<evidence type="ECO:0000256" key="4">
    <source>
        <dbReference type="ARBA" id="ARBA00023212"/>
    </source>
</evidence>
<feature type="compositionally biased region" description="Basic and acidic residues" evidence="7">
    <location>
        <begin position="757"/>
        <end position="767"/>
    </location>
</feature>
<feature type="compositionally biased region" description="Polar residues" evidence="7">
    <location>
        <begin position="401"/>
        <end position="420"/>
    </location>
</feature>
<dbReference type="VEuPathDB" id="TriTrypDB:ADEAN_000561200"/>
<proteinExistence type="inferred from homology"/>
<comment type="subcellular location">
    <subcellularLocation>
        <location evidence="1">Cytoplasm</location>
        <location evidence="1">Cytoskeleton</location>
    </subcellularLocation>
</comment>
<dbReference type="GO" id="GO:0051010">
    <property type="term" value="F:microtubule plus-end binding"/>
    <property type="evidence" value="ECO:0007669"/>
    <property type="project" value="InterPro"/>
</dbReference>
<feature type="domain" description="TOG" evidence="8">
    <location>
        <begin position="784"/>
        <end position="1022"/>
    </location>
</feature>
<dbReference type="GO" id="GO:0005856">
    <property type="term" value="C:cytoskeleton"/>
    <property type="evidence" value="ECO:0007669"/>
    <property type="project" value="UniProtKB-SubCell"/>
</dbReference>
<evidence type="ECO:0000256" key="2">
    <source>
        <dbReference type="ARBA" id="ARBA00022490"/>
    </source>
</evidence>
<evidence type="ECO:0000256" key="6">
    <source>
        <dbReference type="PROSITE-ProRule" id="PRU00103"/>
    </source>
</evidence>
<feature type="compositionally biased region" description="Low complexity" evidence="7">
    <location>
        <begin position="458"/>
        <end position="468"/>
    </location>
</feature>
<feature type="region of interest" description="Disordered" evidence="7">
    <location>
        <begin position="399"/>
        <end position="481"/>
    </location>
</feature>
<dbReference type="GO" id="GO:0046785">
    <property type="term" value="P:microtubule polymerization"/>
    <property type="evidence" value="ECO:0007669"/>
    <property type="project" value="InterPro"/>
</dbReference>
<dbReference type="InterPro" id="IPR021133">
    <property type="entry name" value="HEAT_type_2"/>
</dbReference>